<feature type="compositionally biased region" description="Basic and acidic residues" evidence="6">
    <location>
        <begin position="809"/>
        <end position="819"/>
    </location>
</feature>
<dbReference type="OrthoDB" id="10018191at2759"/>
<reference evidence="8" key="2">
    <citation type="submission" date="2020-05" db="EMBL/GenBank/DDBJ databases">
        <authorList>
            <person name="Kim H.-S."/>
            <person name="Proctor R.H."/>
            <person name="Brown D.W."/>
        </authorList>
    </citation>
    <scope>NUCLEOTIDE SEQUENCE</scope>
    <source>
        <strain evidence="8">NRRL 22465</strain>
    </source>
</reference>
<keyword evidence="5" id="KW-0539">Nucleus</keyword>
<evidence type="ECO:0000256" key="4">
    <source>
        <dbReference type="ARBA" id="ARBA00023163"/>
    </source>
</evidence>
<feature type="compositionally biased region" description="Polar residues" evidence="6">
    <location>
        <begin position="246"/>
        <end position="257"/>
    </location>
</feature>
<organism evidence="8 9">
    <name type="scientific">Fusarium zealandicum</name>
    <dbReference type="NCBI Taxonomy" id="1053134"/>
    <lineage>
        <taxon>Eukaryota</taxon>
        <taxon>Fungi</taxon>
        <taxon>Dikarya</taxon>
        <taxon>Ascomycota</taxon>
        <taxon>Pezizomycotina</taxon>
        <taxon>Sordariomycetes</taxon>
        <taxon>Hypocreomycetidae</taxon>
        <taxon>Hypocreales</taxon>
        <taxon>Nectriaceae</taxon>
        <taxon>Fusarium</taxon>
        <taxon>Fusarium staphyleae species complex</taxon>
    </lineage>
</organism>
<feature type="compositionally biased region" description="Basic and acidic residues" evidence="6">
    <location>
        <begin position="856"/>
        <end position="865"/>
    </location>
</feature>
<dbReference type="Pfam" id="PF04082">
    <property type="entry name" value="Fungal_trans"/>
    <property type="match status" value="1"/>
</dbReference>
<feature type="domain" description="Xylanolytic transcriptional activator regulatory" evidence="7">
    <location>
        <begin position="380"/>
        <end position="582"/>
    </location>
</feature>
<dbReference type="GO" id="GO:0006351">
    <property type="term" value="P:DNA-templated transcription"/>
    <property type="evidence" value="ECO:0007669"/>
    <property type="project" value="InterPro"/>
</dbReference>
<evidence type="ECO:0000313" key="9">
    <source>
        <dbReference type="Proteomes" id="UP000635477"/>
    </source>
</evidence>
<evidence type="ECO:0000256" key="2">
    <source>
        <dbReference type="ARBA" id="ARBA00022833"/>
    </source>
</evidence>
<name>A0A8H4UKG2_9HYPO</name>
<dbReference type="Proteomes" id="UP000635477">
    <property type="component" value="Unassembled WGS sequence"/>
</dbReference>
<proteinExistence type="predicted"/>
<feature type="compositionally biased region" description="Polar residues" evidence="6">
    <location>
        <begin position="215"/>
        <end position="227"/>
    </location>
</feature>
<feature type="compositionally biased region" description="Polar residues" evidence="6">
    <location>
        <begin position="644"/>
        <end position="661"/>
    </location>
</feature>
<protein>
    <recommendedName>
        <fullName evidence="7">Xylanolytic transcriptional activator regulatory domain-containing protein</fullName>
    </recommendedName>
</protein>
<feature type="compositionally biased region" description="Basic and acidic residues" evidence="6">
    <location>
        <begin position="970"/>
        <end position="980"/>
    </location>
</feature>
<dbReference type="InterPro" id="IPR007219">
    <property type="entry name" value="XnlR_reg_dom"/>
</dbReference>
<feature type="compositionally biased region" description="Basic and acidic residues" evidence="6">
    <location>
        <begin position="65"/>
        <end position="78"/>
    </location>
</feature>
<keyword evidence="9" id="KW-1185">Reference proteome</keyword>
<keyword evidence="2" id="KW-0862">Zinc</keyword>
<feature type="region of interest" description="Disordered" evidence="6">
    <location>
        <begin position="954"/>
        <end position="980"/>
    </location>
</feature>
<feature type="compositionally biased region" description="Polar residues" evidence="6">
    <location>
        <begin position="836"/>
        <end position="849"/>
    </location>
</feature>
<evidence type="ECO:0000259" key="7">
    <source>
        <dbReference type="Pfam" id="PF04082"/>
    </source>
</evidence>
<evidence type="ECO:0000256" key="3">
    <source>
        <dbReference type="ARBA" id="ARBA00023015"/>
    </source>
</evidence>
<dbReference type="CDD" id="cd12148">
    <property type="entry name" value="fungal_TF_MHR"/>
    <property type="match status" value="1"/>
</dbReference>
<dbReference type="GO" id="GO:0008270">
    <property type="term" value="F:zinc ion binding"/>
    <property type="evidence" value="ECO:0007669"/>
    <property type="project" value="InterPro"/>
</dbReference>
<keyword evidence="1" id="KW-0479">Metal-binding</keyword>
<dbReference type="AlphaFoldDB" id="A0A8H4UKG2"/>
<keyword evidence="4" id="KW-0804">Transcription</keyword>
<feature type="compositionally biased region" description="Low complexity" evidence="6">
    <location>
        <begin position="228"/>
        <end position="245"/>
    </location>
</feature>
<keyword evidence="3" id="KW-0805">Transcription regulation</keyword>
<dbReference type="EMBL" id="JABEYC010000393">
    <property type="protein sequence ID" value="KAF4978134.1"/>
    <property type="molecule type" value="Genomic_DNA"/>
</dbReference>
<feature type="region of interest" description="Disordered" evidence="6">
    <location>
        <begin position="1"/>
        <end position="92"/>
    </location>
</feature>
<evidence type="ECO:0000313" key="8">
    <source>
        <dbReference type="EMBL" id="KAF4978134.1"/>
    </source>
</evidence>
<feature type="region of interest" description="Disordered" evidence="6">
    <location>
        <begin position="634"/>
        <end position="661"/>
    </location>
</feature>
<accession>A0A8H4UKG2</accession>
<gene>
    <name evidence="8" type="ORF">FZEAL_5432</name>
</gene>
<evidence type="ECO:0000256" key="1">
    <source>
        <dbReference type="ARBA" id="ARBA00022723"/>
    </source>
</evidence>
<dbReference type="PANTHER" id="PTHR47660:SF7">
    <property type="entry name" value="TRANSCRIPTION FACTOR WITH C2H2 AND ZN(2)-CYS(6) DNA BINDING DOMAIN (EUROFUNG)"/>
    <property type="match status" value="1"/>
</dbReference>
<sequence>MTLPDTRCRMSSLGTQQPDKELAWNAPKQGKSCMYPDKRPSRRRRQDSEDFRVIQPTATPQDYHTQQKDGQDLAEAHREHHKGLLQRGQKGPAVYREGRDDVQMNHTQTDTAAEQLNLQYPQPPQIYETNAPIFPQDQQHQTQTQSQFFQIGEPFSAPEGVGSATSAYDNNLDFPMDWLLINDPTRIDYSSIIELGKSPSNPQPTPGAFPYHGLRSTQGTPRQESAYQGSQHGSSSCSQMAASPSDTVSPLSQTSINRLPPGATKGGLYATSTDGARVPCTSRPRRASSSLRVHHGHPLPPVADDPNLNTMDQGPLAFPSLGHVVIPNVLSRDAGQTIRVETHEALCGKFRQLCLNPNDYRPRFASSEFPTVEHFNFFIALYFERFAPLFPIIHEQSFKADSHLPLTLAVAAIGCQYTQTREIWVCVRPMYEFLRRVIQVEQEMEEQVSSNLDLVQAIVLSQIGHLYSGLPKLEMMAKKRHGEIVSLVKFGGLLRPSNERDISGWGAADEVQRWTWWVTEETKRRLGYSIWLLDCMMAYHFGTETFLTLDIAQSDLPHDALWTIPSARDWHNQYEKTDRNPSLSAGVQQIFRDRHVKSDLGEFSRIVLLHGVYREVFQLKSYFQRSLVSWNPSEHSLRDDKHNQGQGSTPAAESNKTMLPPNDSSLLTWRNAAMDCVDTLHWAANATIALLSGAEHPTVMHLHLARVVILAPHKSIMTLALSVVSPEKVSIERSCLPTHQEAVDAEREVLQWAQRDESKARLVALHCGCFYWHIRRYSTMAFYEPISVFLATLSLWAYSYYSSKIDDQQVHESPTEDGNRSGSASRNQSPEHDNTPGDNNAFVTDMNPSPQVPDAFNEHAPEKKQRVSSYSADPDPTFIRLDRPNDDEMVQLFVRSGRRSNMRAFITGVGDIYGPEGPVRILREGRKILGTISIAWGRTKRYSDILEAMEAGYDQSRGRRQSLATSLSPNDERFMGPREH</sequence>
<dbReference type="GO" id="GO:0003677">
    <property type="term" value="F:DNA binding"/>
    <property type="evidence" value="ECO:0007669"/>
    <property type="project" value="InterPro"/>
</dbReference>
<dbReference type="PANTHER" id="PTHR47660">
    <property type="entry name" value="TRANSCRIPTION FACTOR WITH C2H2 AND ZN(2)-CYS(6) DNA BINDING DOMAIN (EUROFUNG)-RELATED-RELATED"/>
    <property type="match status" value="1"/>
</dbReference>
<feature type="region of interest" description="Disordered" evidence="6">
    <location>
        <begin position="195"/>
        <end position="307"/>
    </location>
</feature>
<reference evidence="8" key="1">
    <citation type="journal article" date="2020" name="BMC Genomics">
        <title>Correction to: Identification and distribution of gene clusters required for synthesis of sphingolipid metabolism inhibitors in diverse species of the filamentous fungus Fusarium.</title>
        <authorList>
            <person name="Kim H.S."/>
            <person name="Lohmar J.M."/>
            <person name="Busman M."/>
            <person name="Brown D.W."/>
            <person name="Naumann T.A."/>
            <person name="Divon H.H."/>
            <person name="Lysoe E."/>
            <person name="Uhlig S."/>
            <person name="Proctor R.H."/>
        </authorList>
    </citation>
    <scope>NUCLEOTIDE SEQUENCE</scope>
    <source>
        <strain evidence="8">NRRL 22465</strain>
    </source>
</reference>
<feature type="region of interest" description="Disordered" evidence="6">
    <location>
        <begin position="809"/>
        <end position="882"/>
    </location>
</feature>
<evidence type="ECO:0000256" key="6">
    <source>
        <dbReference type="SAM" id="MobiDB-lite"/>
    </source>
</evidence>
<comment type="caution">
    <text evidence="8">The sequence shown here is derived from an EMBL/GenBank/DDBJ whole genome shotgun (WGS) entry which is preliminary data.</text>
</comment>
<evidence type="ECO:0000256" key="5">
    <source>
        <dbReference type="ARBA" id="ARBA00023242"/>
    </source>
</evidence>